<feature type="domain" description="AB hydrolase-1" evidence="1">
    <location>
        <begin position="18"/>
        <end position="258"/>
    </location>
</feature>
<dbReference type="GO" id="GO:0003824">
    <property type="term" value="F:catalytic activity"/>
    <property type="evidence" value="ECO:0007669"/>
    <property type="project" value="InterPro"/>
</dbReference>
<name>A0A6J6PRP6_9ZZZZ</name>
<dbReference type="InterPro" id="IPR000639">
    <property type="entry name" value="Epox_hydrolase-like"/>
</dbReference>
<dbReference type="AlphaFoldDB" id="A0A6J6PRP6"/>
<dbReference type="EMBL" id="CAEZXP010000004">
    <property type="protein sequence ID" value="CAB4702101.1"/>
    <property type="molecule type" value="Genomic_DNA"/>
</dbReference>
<reference evidence="2" key="1">
    <citation type="submission" date="2020-05" db="EMBL/GenBank/DDBJ databases">
        <authorList>
            <person name="Chiriac C."/>
            <person name="Salcher M."/>
            <person name="Ghai R."/>
            <person name="Kavagutti S V."/>
        </authorList>
    </citation>
    <scope>NUCLEOTIDE SEQUENCE</scope>
</reference>
<dbReference type="PANTHER" id="PTHR46438:SF11">
    <property type="entry name" value="LIPASE-RELATED"/>
    <property type="match status" value="1"/>
</dbReference>
<sequence>MDVVFTPEHRGGSGSPMVCLHGFTDTWRTWELVLPSLERRHDVLAPTLVGHAGGPPLTGAITGKTFADEIERAMDRAGFATAHFVGNSLGGFVALQLAARGRARSVVAFAPAGGMDVADPHFVEMVGSFAPTQERLRLAAPSAPALASTPEGRRAVTESIVESGDRVPAPLVAHMIAGVAACVDVGPLVTYVLEHGYELDAAQITCPVRFVWGTADRLLPWPDAASGFRTGAFAFADWIELAGVGHCPQLEVPTEAAALILDFAAD</sequence>
<protein>
    <submittedName>
        <fullName evidence="2">Unannotated protein</fullName>
    </submittedName>
</protein>
<proteinExistence type="predicted"/>
<dbReference type="PRINTS" id="PR00111">
    <property type="entry name" value="ABHYDROLASE"/>
</dbReference>
<accession>A0A6J6PRP6</accession>
<dbReference type="SUPFAM" id="SSF53474">
    <property type="entry name" value="alpha/beta-Hydrolases"/>
    <property type="match status" value="1"/>
</dbReference>
<dbReference type="PRINTS" id="PR00412">
    <property type="entry name" value="EPOXHYDRLASE"/>
</dbReference>
<evidence type="ECO:0000313" key="2">
    <source>
        <dbReference type="EMBL" id="CAB4702101.1"/>
    </source>
</evidence>
<evidence type="ECO:0000259" key="1">
    <source>
        <dbReference type="Pfam" id="PF12697"/>
    </source>
</evidence>
<dbReference type="Gene3D" id="3.40.50.1820">
    <property type="entry name" value="alpha/beta hydrolase"/>
    <property type="match status" value="1"/>
</dbReference>
<dbReference type="PANTHER" id="PTHR46438">
    <property type="entry name" value="ALPHA/BETA-HYDROLASES SUPERFAMILY PROTEIN"/>
    <property type="match status" value="1"/>
</dbReference>
<dbReference type="Pfam" id="PF12697">
    <property type="entry name" value="Abhydrolase_6"/>
    <property type="match status" value="1"/>
</dbReference>
<dbReference type="InterPro" id="IPR000073">
    <property type="entry name" value="AB_hydrolase_1"/>
</dbReference>
<organism evidence="2">
    <name type="scientific">freshwater metagenome</name>
    <dbReference type="NCBI Taxonomy" id="449393"/>
    <lineage>
        <taxon>unclassified sequences</taxon>
        <taxon>metagenomes</taxon>
        <taxon>ecological metagenomes</taxon>
    </lineage>
</organism>
<dbReference type="InterPro" id="IPR029058">
    <property type="entry name" value="AB_hydrolase_fold"/>
</dbReference>
<gene>
    <name evidence="2" type="ORF">UFOPK2399_01429</name>
</gene>